<dbReference type="EMBL" id="JBHTCM010000010">
    <property type="protein sequence ID" value="MFC7333464.1"/>
    <property type="molecule type" value="Genomic_DNA"/>
</dbReference>
<proteinExistence type="predicted"/>
<accession>A0ABW2KTW0</accession>
<gene>
    <name evidence="1" type="ORF">ACFQPS_09850</name>
</gene>
<reference evidence="2" key="1">
    <citation type="journal article" date="2019" name="Int. J. Syst. Evol. Microbiol.">
        <title>The Global Catalogue of Microorganisms (GCM) 10K type strain sequencing project: providing services to taxonomists for standard genome sequencing and annotation.</title>
        <authorList>
            <consortium name="The Broad Institute Genomics Platform"/>
            <consortium name="The Broad Institute Genome Sequencing Center for Infectious Disease"/>
            <person name="Wu L."/>
            <person name="Ma J."/>
        </authorList>
    </citation>
    <scope>NUCLEOTIDE SEQUENCE [LARGE SCALE GENOMIC DNA]</scope>
    <source>
        <strain evidence="2">CGMCC 1.16275</strain>
    </source>
</reference>
<evidence type="ECO:0000313" key="1">
    <source>
        <dbReference type="EMBL" id="MFC7333464.1"/>
    </source>
</evidence>
<dbReference type="InterPro" id="IPR021070">
    <property type="entry name" value="Killing_trait_RebB"/>
</dbReference>
<dbReference type="RefSeq" id="WP_377358562.1">
    <property type="nucleotide sequence ID" value="NZ_JBHTCM010000010.1"/>
</dbReference>
<keyword evidence="2" id="KW-1185">Reference proteome</keyword>
<dbReference type="Proteomes" id="UP001596456">
    <property type="component" value="Unassembled WGS sequence"/>
</dbReference>
<organism evidence="1 2">
    <name type="scientific">Rhodocista pekingensis</name>
    <dbReference type="NCBI Taxonomy" id="201185"/>
    <lineage>
        <taxon>Bacteria</taxon>
        <taxon>Pseudomonadati</taxon>
        <taxon>Pseudomonadota</taxon>
        <taxon>Alphaproteobacteria</taxon>
        <taxon>Rhodospirillales</taxon>
        <taxon>Azospirillaceae</taxon>
        <taxon>Rhodocista</taxon>
    </lineage>
</organism>
<name>A0ABW2KTW0_9PROT</name>
<protein>
    <submittedName>
        <fullName evidence="1">RebB family R body protein</fullName>
    </submittedName>
</protein>
<comment type="caution">
    <text evidence="1">The sequence shown here is derived from an EMBL/GenBank/DDBJ whole genome shotgun (WGS) entry which is preliminary data.</text>
</comment>
<dbReference type="Pfam" id="PF11747">
    <property type="entry name" value="RebB"/>
    <property type="match status" value="1"/>
</dbReference>
<sequence>MADTTALNGQITDAVAQANVVNTGIAPAHALATNYLTLSQSLGLGMQNAVAYQKNGSTIGLGVTVDAIGMIFGSDLAAGVRGTNEVFSGNQTAAATDGLRALLRSLKP</sequence>
<evidence type="ECO:0000313" key="2">
    <source>
        <dbReference type="Proteomes" id="UP001596456"/>
    </source>
</evidence>